<evidence type="ECO:0000313" key="2">
    <source>
        <dbReference type="Ensembl" id="ENSKMAP00000013918.1"/>
    </source>
</evidence>
<evidence type="ECO:0000256" key="1">
    <source>
        <dbReference type="SAM" id="MobiDB-lite"/>
    </source>
</evidence>
<dbReference type="AlphaFoldDB" id="A0A3Q3ABL5"/>
<proteinExistence type="predicted"/>
<evidence type="ECO:0000313" key="3">
    <source>
        <dbReference type="Proteomes" id="UP000264800"/>
    </source>
</evidence>
<accession>A0A3Q3ABL5</accession>
<name>A0A3Q3ABL5_KRYMA</name>
<protein>
    <submittedName>
        <fullName evidence="2">Uncharacterized protein</fullName>
    </submittedName>
</protein>
<sequence>GCWFTCGRRSGFTAGDTQGSLQATLRVHCGRRSGFTCGQRSGFTCGRRSGFTCGRRSGFTAGDAEGSPAGDAEGSPAGDAQGSPAGGSGNRCGPQTGLAGRSVPYRPSSNRYAYFRLSSV</sequence>
<feature type="region of interest" description="Disordered" evidence="1">
    <location>
        <begin position="62"/>
        <end position="107"/>
    </location>
</feature>
<organism evidence="2 3">
    <name type="scientific">Kryptolebias marmoratus</name>
    <name type="common">Mangrove killifish</name>
    <name type="synonym">Rivulus marmoratus</name>
    <dbReference type="NCBI Taxonomy" id="37003"/>
    <lineage>
        <taxon>Eukaryota</taxon>
        <taxon>Metazoa</taxon>
        <taxon>Chordata</taxon>
        <taxon>Craniata</taxon>
        <taxon>Vertebrata</taxon>
        <taxon>Euteleostomi</taxon>
        <taxon>Actinopterygii</taxon>
        <taxon>Neopterygii</taxon>
        <taxon>Teleostei</taxon>
        <taxon>Neoteleostei</taxon>
        <taxon>Acanthomorphata</taxon>
        <taxon>Ovalentaria</taxon>
        <taxon>Atherinomorphae</taxon>
        <taxon>Cyprinodontiformes</taxon>
        <taxon>Rivulidae</taxon>
        <taxon>Kryptolebias</taxon>
    </lineage>
</organism>
<reference evidence="2" key="1">
    <citation type="submission" date="2025-08" db="UniProtKB">
        <authorList>
            <consortium name="Ensembl"/>
        </authorList>
    </citation>
    <scope>IDENTIFICATION</scope>
</reference>
<keyword evidence="3" id="KW-1185">Reference proteome</keyword>
<dbReference type="Proteomes" id="UP000264800">
    <property type="component" value="Unplaced"/>
</dbReference>
<reference evidence="2" key="2">
    <citation type="submission" date="2025-09" db="UniProtKB">
        <authorList>
            <consortium name="Ensembl"/>
        </authorList>
    </citation>
    <scope>IDENTIFICATION</scope>
</reference>
<dbReference type="Ensembl" id="ENSKMAT00000014127.1">
    <property type="protein sequence ID" value="ENSKMAP00000013918.1"/>
    <property type="gene ID" value="ENSKMAG00000010447.1"/>
</dbReference>